<evidence type="ECO:0000313" key="8">
    <source>
        <dbReference type="EMBL" id="QIQ21316.1"/>
    </source>
</evidence>
<evidence type="ECO:0000256" key="2">
    <source>
        <dbReference type="ARBA" id="ARBA00022475"/>
    </source>
</evidence>
<keyword evidence="3 6" id="KW-0812">Transmembrane</keyword>
<evidence type="ECO:0000256" key="1">
    <source>
        <dbReference type="ARBA" id="ARBA00004651"/>
    </source>
</evidence>
<evidence type="ECO:0000256" key="3">
    <source>
        <dbReference type="ARBA" id="ARBA00022692"/>
    </source>
</evidence>
<dbReference type="PANTHER" id="PTHR35007">
    <property type="entry name" value="INTEGRAL MEMBRANE PROTEIN-RELATED"/>
    <property type="match status" value="1"/>
</dbReference>
<keyword evidence="9" id="KW-1185">Reference proteome</keyword>
<evidence type="ECO:0000259" key="7">
    <source>
        <dbReference type="Pfam" id="PF00482"/>
    </source>
</evidence>
<evidence type="ECO:0000256" key="4">
    <source>
        <dbReference type="ARBA" id="ARBA00022989"/>
    </source>
</evidence>
<dbReference type="Pfam" id="PF00482">
    <property type="entry name" value="T2SSF"/>
    <property type="match status" value="1"/>
</dbReference>
<evidence type="ECO:0000256" key="5">
    <source>
        <dbReference type="ARBA" id="ARBA00023136"/>
    </source>
</evidence>
<proteinExistence type="predicted"/>
<feature type="transmembrane region" description="Helical" evidence="6">
    <location>
        <begin position="110"/>
        <end position="131"/>
    </location>
</feature>
<dbReference type="EMBL" id="CP050253">
    <property type="protein sequence ID" value="QIQ21316.1"/>
    <property type="molecule type" value="Genomic_DNA"/>
</dbReference>
<feature type="transmembrane region" description="Helical" evidence="6">
    <location>
        <begin position="261"/>
        <end position="281"/>
    </location>
</feature>
<name>A0A6G9IAR2_9GAMM</name>
<feature type="transmembrane region" description="Helical" evidence="6">
    <location>
        <begin position="84"/>
        <end position="104"/>
    </location>
</feature>
<protein>
    <submittedName>
        <fullName evidence="8">Type II secretion system F family protein</fullName>
    </submittedName>
</protein>
<feature type="domain" description="Type II secretion system protein GspF" evidence="7">
    <location>
        <begin position="149"/>
        <end position="276"/>
    </location>
</feature>
<gene>
    <name evidence="8" type="ORF">IPMB12_06220</name>
</gene>
<dbReference type="InParanoid" id="A0A6G9IAR2"/>
<organism evidence="8 9">
    <name type="scientific">Zophobihabitans entericus</name>
    <dbReference type="NCBI Taxonomy" id="1635327"/>
    <lineage>
        <taxon>Bacteria</taxon>
        <taxon>Pseudomonadati</taxon>
        <taxon>Pseudomonadota</taxon>
        <taxon>Gammaproteobacteria</taxon>
        <taxon>Orbales</taxon>
        <taxon>Orbaceae</taxon>
        <taxon>Zophobihabitans</taxon>
    </lineage>
</organism>
<comment type="subcellular location">
    <subcellularLocation>
        <location evidence="1">Cell membrane</location>
        <topology evidence="1">Multi-pass membrane protein</topology>
    </subcellularLocation>
</comment>
<dbReference type="GO" id="GO:0005886">
    <property type="term" value="C:plasma membrane"/>
    <property type="evidence" value="ECO:0007669"/>
    <property type="project" value="UniProtKB-SubCell"/>
</dbReference>
<sequence>MQDLIFWIICISLIFFAVKGIIDEYQSTKKKEQIVELLNPNPKNIGKAQSKEKKADTAFEKVIAKNNQFSYFLKRFENNHLWKIYAVITIFFIFMVVNELFKFVSLDQSVILIILLVTIIFVIIIPGKISASILNKRIRRLSNDVPMLIDMLAVMIQSGMTVENALRFVKDKFAPINPDMASVLERACLKMDVSGINSALSLIYEEVPSREIKMLCSTLQQSVNYGNSIYQILLELASEIRELQILETEEKISAASAKMTLPMMLFILFPILVIVLGPVVVKLTRMFA</sequence>
<dbReference type="AlphaFoldDB" id="A0A6G9IAR2"/>
<dbReference type="RefSeq" id="WP_166916007.1">
    <property type="nucleotide sequence ID" value="NZ_CP050253.1"/>
</dbReference>
<dbReference type="KEGG" id="orb:IPMB12_06220"/>
<keyword evidence="2" id="KW-1003">Cell membrane</keyword>
<reference evidence="8 9" key="1">
    <citation type="submission" date="2020-03" db="EMBL/GenBank/DDBJ databases">
        <title>Complete genome sequence of Orbus sp. IPMB12 (BCRC 80908).</title>
        <authorList>
            <person name="Lo W.-S."/>
            <person name="Chang T.-H."/>
            <person name="Kuo C.-H."/>
        </authorList>
    </citation>
    <scope>NUCLEOTIDE SEQUENCE [LARGE SCALE GENOMIC DNA]</scope>
    <source>
        <strain evidence="8 9">IPMB12</strain>
    </source>
</reference>
<accession>A0A6G9IAR2</accession>
<dbReference type="InterPro" id="IPR018076">
    <property type="entry name" value="T2SS_GspF_dom"/>
</dbReference>
<dbReference type="PANTHER" id="PTHR35007:SF2">
    <property type="entry name" value="PILUS ASSEMBLE PROTEIN"/>
    <property type="match status" value="1"/>
</dbReference>
<evidence type="ECO:0000313" key="9">
    <source>
        <dbReference type="Proteomes" id="UP000501168"/>
    </source>
</evidence>
<evidence type="ECO:0000256" key="6">
    <source>
        <dbReference type="SAM" id="Phobius"/>
    </source>
</evidence>
<keyword evidence="5 6" id="KW-0472">Membrane</keyword>
<dbReference type="Proteomes" id="UP000501168">
    <property type="component" value="Chromosome"/>
</dbReference>
<keyword evidence="4 6" id="KW-1133">Transmembrane helix</keyword>
<feature type="transmembrane region" description="Helical" evidence="6">
    <location>
        <begin position="6"/>
        <end position="22"/>
    </location>
</feature>